<evidence type="ECO:0008006" key="4">
    <source>
        <dbReference type="Google" id="ProtNLM"/>
    </source>
</evidence>
<keyword evidence="3" id="KW-1185">Reference proteome</keyword>
<gene>
    <name evidence="2" type="ORF">GALMADRAFT_628137</name>
</gene>
<protein>
    <recommendedName>
        <fullName evidence="4">Cyanovirin-N domain-containing protein</fullName>
    </recommendedName>
</protein>
<feature type="chain" id="PRO_5001646494" description="Cyanovirin-N domain-containing protein" evidence="1">
    <location>
        <begin position="18"/>
        <end position="141"/>
    </location>
</feature>
<dbReference type="Proteomes" id="UP000027222">
    <property type="component" value="Unassembled WGS sequence"/>
</dbReference>
<evidence type="ECO:0000313" key="3">
    <source>
        <dbReference type="Proteomes" id="UP000027222"/>
    </source>
</evidence>
<organism evidence="2 3">
    <name type="scientific">Galerina marginata (strain CBS 339.88)</name>
    <dbReference type="NCBI Taxonomy" id="685588"/>
    <lineage>
        <taxon>Eukaryota</taxon>
        <taxon>Fungi</taxon>
        <taxon>Dikarya</taxon>
        <taxon>Basidiomycota</taxon>
        <taxon>Agaricomycotina</taxon>
        <taxon>Agaricomycetes</taxon>
        <taxon>Agaricomycetidae</taxon>
        <taxon>Agaricales</taxon>
        <taxon>Agaricineae</taxon>
        <taxon>Strophariaceae</taxon>
        <taxon>Galerina</taxon>
    </lineage>
</organism>
<name>A0A067T3T9_GALM3</name>
<dbReference type="OrthoDB" id="2097653at2759"/>
<reference evidence="3" key="1">
    <citation type="journal article" date="2014" name="Proc. Natl. Acad. Sci. U.S.A.">
        <title>Extensive sampling of basidiomycete genomes demonstrates inadequacy of the white-rot/brown-rot paradigm for wood decay fungi.</title>
        <authorList>
            <person name="Riley R."/>
            <person name="Salamov A.A."/>
            <person name="Brown D.W."/>
            <person name="Nagy L.G."/>
            <person name="Floudas D."/>
            <person name="Held B.W."/>
            <person name="Levasseur A."/>
            <person name="Lombard V."/>
            <person name="Morin E."/>
            <person name="Otillar R."/>
            <person name="Lindquist E.A."/>
            <person name="Sun H."/>
            <person name="LaButti K.M."/>
            <person name="Schmutz J."/>
            <person name="Jabbour D."/>
            <person name="Luo H."/>
            <person name="Baker S.E."/>
            <person name="Pisabarro A.G."/>
            <person name="Walton J.D."/>
            <person name="Blanchette R.A."/>
            <person name="Henrissat B."/>
            <person name="Martin F."/>
            <person name="Cullen D."/>
            <person name="Hibbett D.S."/>
            <person name="Grigoriev I.V."/>
        </authorList>
    </citation>
    <scope>NUCLEOTIDE SEQUENCE [LARGE SCALE GENOMIC DNA]</scope>
    <source>
        <strain evidence="3">CBS 339.88</strain>
    </source>
</reference>
<dbReference type="AlphaFoldDB" id="A0A067T3T9"/>
<evidence type="ECO:0000256" key="1">
    <source>
        <dbReference type="SAM" id="SignalP"/>
    </source>
</evidence>
<evidence type="ECO:0000313" key="2">
    <source>
        <dbReference type="EMBL" id="KDR73698.1"/>
    </source>
</evidence>
<keyword evidence="1" id="KW-0732">Signal</keyword>
<feature type="signal peptide" evidence="1">
    <location>
        <begin position="1"/>
        <end position="17"/>
    </location>
</feature>
<dbReference type="HOGENOM" id="CLU_123479_1_0_1"/>
<sequence>MRSTFIFTALLAATAFALPTLEVRGNAAVNPNAITGLKCTNKATKIGDHNINVALLSICGGIAGAIENCRGTPQSTVGASGDAKFTLTAATKGQTINISKGRWEGCVRAARAVCGDSPFTTTCIGGANGNKGNVNVALAKA</sequence>
<accession>A0A067T3T9</accession>
<proteinExistence type="predicted"/>
<dbReference type="EMBL" id="KL142385">
    <property type="protein sequence ID" value="KDR73698.1"/>
    <property type="molecule type" value="Genomic_DNA"/>
</dbReference>